<dbReference type="PROSITE" id="PS50893">
    <property type="entry name" value="ABC_TRANSPORTER_2"/>
    <property type="match status" value="1"/>
</dbReference>
<comment type="caution">
    <text evidence="11">The sequence shown here is derived from an EMBL/GenBank/DDBJ whole genome shotgun (WGS) entry which is preliminary data.</text>
</comment>
<organism evidence="11 12">
    <name type="scientific">Streptomyces fildesensis</name>
    <dbReference type="NCBI Taxonomy" id="375757"/>
    <lineage>
        <taxon>Bacteria</taxon>
        <taxon>Bacillati</taxon>
        <taxon>Actinomycetota</taxon>
        <taxon>Actinomycetes</taxon>
        <taxon>Kitasatosporales</taxon>
        <taxon>Streptomycetaceae</taxon>
        <taxon>Streptomyces</taxon>
    </lineage>
</organism>
<evidence type="ECO:0000256" key="2">
    <source>
        <dbReference type="ARBA" id="ARBA00022692"/>
    </source>
</evidence>
<proteinExistence type="predicted"/>
<keyword evidence="12" id="KW-1185">Reference proteome</keyword>
<dbReference type="SUPFAM" id="SSF90123">
    <property type="entry name" value="ABC transporter transmembrane region"/>
    <property type="match status" value="1"/>
</dbReference>
<evidence type="ECO:0000256" key="8">
    <source>
        <dbReference type="SAM" id="Phobius"/>
    </source>
</evidence>
<dbReference type="InterPro" id="IPR039421">
    <property type="entry name" value="Type_1_exporter"/>
</dbReference>
<feature type="domain" description="ABC transmembrane type-1" evidence="10">
    <location>
        <begin position="184"/>
        <end position="359"/>
    </location>
</feature>
<reference evidence="11 12" key="1">
    <citation type="submission" date="2024-10" db="EMBL/GenBank/DDBJ databases">
        <title>The Natural Products Discovery Center: Release of the First 8490 Sequenced Strains for Exploring Actinobacteria Biosynthetic Diversity.</title>
        <authorList>
            <person name="Kalkreuter E."/>
            <person name="Kautsar S.A."/>
            <person name="Yang D."/>
            <person name="Bader C.D."/>
            <person name="Teijaro C.N."/>
            <person name="Fluegel L."/>
            <person name="Davis C.M."/>
            <person name="Simpson J.R."/>
            <person name="Lauterbach L."/>
            <person name="Steele A.D."/>
            <person name="Gui C."/>
            <person name="Meng S."/>
            <person name="Li G."/>
            <person name="Viehrig K."/>
            <person name="Ye F."/>
            <person name="Su P."/>
            <person name="Kiefer A.F."/>
            <person name="Nichols A."/>
            <person name="Cepeda A.J."/>
            <person name="Yan W."/>
            <person name="Fan B."/>
            <person name="Jiang Y."/>
            <person name="Adhikari A."/>
            <person name="Zheng C.-J."/>
            <person name="Schuster L."/>
            <person name="Cowan T.M."/>
            <person name="Smanski M.J."/>
            <person name="Chevrette M.G."/>
            <person name="De Carvalho L.P.S."/>
            <person name="Shen B."/>
        </authorList>
    </citation>
    <scope>NUCLEOTIDE SEQUENCE [LARGE SCALE GENOMIC DNA]</scope>
    <source>
        <strain evidence="11 12">NPDC053399</strain>
    </source>
</reference>
<dbReference type="EMBL" id="JBITYG010000004">
    <property type="protein sequence ID" value="MFI9102258.1"/>
    <property type="molecule type" value="Genomic_DNA"/>
</dbReference>
<evidence type="ECO:0000256" key="4">
    <source>
        <dbReference type="ARBA" id="ARBA00022840"/>
    </source>
</evidence>
<evidence type="ECO:0000256" key="7">
    <source>
        <dbReference type="SAM" id="MobiDB-lite"/>
    </source>
</evidence>
<dbReference type="InterPro" id="IPR027417">
    <property type="entry name" value="P-loop_NTPase"/>
</dbReference>
<feature type="transmembrane region" description="Helical" evidence="8">
    <location>
        <begin position="187"/>
        <end position="207"/>
    </location>
</feature>
<keyword evidence="2 8" id="KW-0812">Transmembrane</keyword>
<evidence type="ECO:0000256" key="5">
    <source>
        <dbReference type="ARBA" id="ARBA00022989"/>
    </source>
</evidence>
<feature type="region of interest" description="Disordered" evidence="7">
    <location>
        <begin position="640"/>
        <end position="666"/>
    </location>
</feature>
<evidence type="ECO:0000313" key="11">
    <source>
        <dbReference type="EMBL" id="MFI9102258.1"/>
    </source>
</evidence>
<dbReference type="Gene3D" id="3.40.50.300">
    <property type="entry name" value="P-loop containing nucleotide triphosphate hydrolases"/>
    <property type="match status" value="1"/>
</dbReference>
<protein>
    <submittedName>
        <fullName evidence="11">ABC transporter ATP-binding protein</fullName>
    </submittedName>
</protein>
<evidence type="ECO:0000256" key="1">
    <source>
        <dbReference type="ARBA" id="ARBA00004651"/>
    </source>
</evidence>
<feature type="transmembrane region" description="Helical" evidence="8">
    <location>
        <begin position="70"/>
        <end position="91"/>
    </location>
</feature>
<feature type="transmembrane region" description="Helical" evidence="8">
    <location>
        <begin position="213"/>
        <end position="233"/>
    </location>
</feature>
<dbReference type="InterPro" id="IPR036640">
    <property type="entry name" value="ABC1_TM_sf"/>
</dbReference>
<dbReference type="SMART" id="SM00382">
    <property type="entry name" value="AAA"/>
    <property type="match status" value="1"/>
</dbReference>
<evidence type="ECO:0000256" key="3">
    <source>
        <dbReference type="ARBA" id="ARBA00022741"/>
    </source>
</evidence>
<comment type="subcellular location">
    <subcellularLocation>
        <location evidence="1">Cell membrane</location>
        <topology evidence="1">Multi-pass membrane protein</topology>
    </subcellularLocation>
</comment>
<feature type="domain" description="ABC transporter" evidence="9">
    <location>
        <begin position="393"/>
        <end position="634"/>
    </location>
</feature>
<keyword evidence="6 8" id="KW-0472">Membrane</keyword>
<evidence type="ECO:0000259" key="9">
    <source>
        <dbReference type="PROSITE" id="PS50893"/>
    </source>
</evidence>
<dbReference type="GO" id="GO:0005524">
    <property type="term" value="F:ATP binding"/>
    <property type="evidence" value="ECO:0007669"/>
    <property type="project" value="UniProtKB-KW"/>
</dbReference>
<name>A0ABW8C835_9ACTN</name>
<dbReference type="Gene3D" id="1.20.1560.10">
    <property type="entry name" value="ABC transporter type 1, transmembrane domain"/>
    <property type="match status" value="1"/>
</dbReference>
<feature type="transmembrane region" description="Helical" evidence="8">
    <location>
        <begin position="302"/>
        <end position="324"/>
    </location>
</feature>
<evidence type="ECO:0000256" key="6">
    <source>
        <dbReference type="ARBA" id="ARBA00023136"/>
    </source>
</evidence>
<gene>
    <name evidence="11" type="ORF">ACIGXA_17195</name>
</gene>
<dbReference type="Proteomes" id="UP001614394">
    <property type="component" value="Unassembled WGS sequence"/>
</dbReference>
<feature type="transmembrane region" description="Helical" evidence="8">
    <location>
        <begin position="111"/>
        <end position="133"/>
    </location>
</feature>
<dbReference type="PANTHER" id="PTHR43394">
    <property type="entry name" value="ATP-DEPENDENT PERMEASE MDL1, MITOCHONDRIAL"/>
    <property type="match status" value="1"/>
</dbReference>
<evidence type="ECO:0000313" key="12">
    <source>
        <dbReference type="Proteomes" id="UP001614394"/>
    </source>
</evidence>
<sequence length="666" mass="71867">MRRWLRRPQPVETVVSDSEQLLFGGALRYDYGWARHEYTMLEHSALSMARSAPRLVGRTVRLAWRADRTAMLTMVLAEIYQGAAHAVGLLVTNEVLQSLFGSGDTVARVRAAVPALIVGMVIAVTSAVAASLSTASTGRLEPKVERLATQEYLRHAERVELEAVEDGAFRKLLDSAQFGAQSSRQMISAMVATLNGTFSLVAAAGVLTVLHPVLLFLLMLIAAPRGWGALHVAQRRYASTMAWIEHERAARVIGESITGRSAAQETRVHGVGSFLLRHFGQMARTAEAEQTRLAKEKAATELLAASLSGAASLLAYVTLAWLLLSGRMSMAVAGTAVMAVRTGSANLGALVGSVNRLHEESLYAGDLDRYIVEATARAIPVGGVPVPDHPAEIRFEHVTYRYPDRERPALDDISLTIPAGSVVALVGTNGSGKSTLVKLLAGLHKAQAGRIVWDKVDLAEADRDQVFSHIALLDQSFARWPFTAETNLAIGKPARTPEPEQLAAAAAFSGADAVINALPHGMKTLLALQFRGGSELSGGQWQTIGLSRTWYRDASLIIVDEPTSALDPEAEIACFEKIRRLRSPTTTVVLVTHRMAAVQHADLIYVLHEGLLVEQGTHQELLADEAGRYHRMFQSQADQYIPGANGTVPGQQNHPATADQPGPSDR</sequence>
<dbReference type="Pfam" id="PF00005">
    <property type="entry name" value="ABC_tran"/>
    <property type="match status" value="1"/>
</dbReference>
<accession>A0ABW8C835</accession>
<keyword evidence="3" id="KW-0547">Nucleotide-binding</keyword>
<dbReference type="InterPro" id="IPR003593">
    <property type="entry name" value="AAA+_ATPase"/>
</dbReference>
<keyword evidence="4 11" id="KW-0067">ATP-binding</keyword>
<dbReference type="SUPFAM" id="SSF52540">
    <property type="entry name" value="P-loop containing nucleoside triphosphate hydrolases"/>
    <property type="match status" value="1"/>
</dbReference>
<dbReference type="InterPro" id="IPR003439">
    <property type="entry name" value="ABC_transporter-like_ATP-bd"/>
</dbReference>
<dbReference type="PANTHER" id="PTHR43394:SF1">
    <property type="entry name" value="ATP-BINDING CASSETTE SUB-FAMILY B MEMBER 10, MITOCHONDRIAL"/>
    <property type="match status" value="1"/>
</dbReference>
<evidence type="ECO:0000259" key="10">
    <source>
        <dbReference type="PROSITE" id="PS50929"/>
    </source>
</evidence>
<dbReference type="RefSeq" id="WP_399649656.1">
    <property type="nucleotide sequence ID" value="NZ_JBITYG010000004.1"/>
</dbReference>
<keyword evidence="5 8" id="KW-1133">Transmembrane helix</keyword>
<dbReference type="InterPro" id="IPR011527">
    <property type="entry name" value="ABC1_TM_dom"/>
</dbReference>
<dbReference type="CDD" id="cd03228">
    <property type="entry name" value="ABCC_MRP_Like"/>
    <property type="match status" value="1"/>
</dbReference>
<dbReference type="PROSITE" id="PS50929">
    <property type="entry name" value="ABC_TM1F"/>
    <property type="match status" value="1"/>
</dbReference>